<dbReference type="PANTHER" id="PTHR31307:SF39">
    <property type="entry name" value="TRIHELIX TRANSCRIPTION FACTOR ASIL1"/>
    <property type="match status" value="1"/>
</dbReference>
<keyword evidence="6" id="KW-0804">Transcription</keyword>
<protein>
    <submittedName>
        <fullName evidence="10">(thale cress) hypothetical protein</fullName>
    </submittedName>
</protein>
<feature type="compositionally biased region" description="Polar residues" evidence="8">
    <location>
        <begin position="206"/>
        <end position="225"/>
    </location>
</feature>
<evidence type="ECO:0000259" key="9">
    <source>
        <dbReference type="Pfam" id="PF13837"/>
    </source>
</evidence>
<evidence type="ECO:0000256" key="6">
    <source>
        <dbReference type="ARBA" id="ARBA00023163"/>
    </source>
</evidence>
<comment type="subcellular location">
    <subcellularLocation>
        <location evidence="1">Nucleus</location>
    </subcellularLocation>
</comment>
<organism evidence="10 11">
    <name type="scientific">Arabidopsis thaliana</name>
    <name type="common">Mouse-ear cress</name>
    <dbReference type="NCBI Taxonomy" id="3702"/>
    <lineage>
        <taxon>Eukaryota</taxon>
        <taxon>Viridiplantae</taxon>
        <taxon>Streptophyta</taxon>
        <taxon>Embryophyta</taxon>
        <taxon>Tracheophyta</taxon>
        <taxon>Spermatophyta</taxon>
        <taxon>Magnoliopsida</taxon>
        <taxon>eudicotyledons</taxon>
        <taxon>Gunneridae</taxon>
        <taxon>Pentapetalae</taxon>
        <taxon>rosids</taxon>
        <taxon>malvids</taxon>
        <taxon>Brassicales</taxon>
        <taxon>Brassicaceae</taxon>
        <taxon>Camelineae</taxon>
        <taxon>Arabidopsis</taxon>
    </lineage>
</organism>
<dbReference type="InterPro" id="IPR008406">
    <property type="entry name" value="DRM/ARP"/>
</dbReference>
<feature type="compositionally biased region" description="Basic and acidic residues" evidence="8">
    <location>
        <begin position="226"/>
        <end position="235"/>
    </location>
</feature>
<evidence type="ECO:0000256" key="8">
    <source>
        <dbReference type="SAM" id="MobiDB-lite"/>
    </source>
</evidence>
<evidence type="ECO:0000256" key="7">
    <source>
        <dbReference type="ARBA" id="ARBA00023242"/>
    </source>
</evidence>
<evidence type="ECO:0000313" key="10">
    <source>
        <dbReference type="EMBL" id="CAD5315495.1"/>
    </source>
</evidence>
<comment type="similarity">
    <text evidence="2">Belongs to the DRM1/ARP family.</text>
</comment>
<keyword evidence="4" id="KW-0175">Coiled coil</keyword>
<dbReference type="EMBL" id="LR881466">
    <property type="protein sequence ID" value="CAD5315495.1"/>
    <property type="molecule type" value="Genomic_DNA"/>
</dbReference>
<keyword evidence="3" id="KW-0805">Transcription regulation</keyword>
<dbReference type="InterPro" id="IPR044822">
    <property type="entry name" value="Myb_DNA-bind_4"/>
</dbReference>
<feature type="compositionally biased region" description="Gly residues" evidence="8">
    <location>
        <begin position="66"/>
        <end position="88"/>
    </location>
</feature>
<evidence type="ECO:0000256" key="2">
    <source>
        <dbReference type="ARBA" id="ARBA00010502"/>
    </source>
</evidence>
<feature type="compositionally biased region" description="Low complexity" evidence="8">
    <location>
        <begin position="404"/>
        <end position="418"/>
    </location>
</feature>
<dbReference type="Gene3D" id="1.10.10.60">
    <property type="entry name" value="Homeodomain-like"/>
    <property type="match status" value="1"/>
</dbReference>
<reference evidence="10 11" key="1">
    <citation type="submission" date="2020-09" db="EMBL/GenBank/DDBJ databases">
        <authorList>
            <person name="Ashkenazy H."/>
        </authorList>
    </citation>
    <scope>NUCLEOTIDE SEQUENCE [LARGE SCALE GENOMIC DNA]</scope>
    <source>
        <strain evidence="11">cv. Cdm-0</strain>
    </source>
</reference>
<evidence type="ECO:0000256" key="5">
    <source>
        <dbReference type="ARBA" id="ARBA00023125"/>
    </source>
</evidence>
<dbReference type="FunFam" id="1.10.10.60:FF:000104">
    <property type="entry name" value="trihelix transcription factor ASIL2"/>
    <property type="match status" value="1"/>
</dbReference>
<feature type="region of interest" description="Disordered" evidence="8">
    <location>
        <begin position="436"/>
        <end position="460"/>
    </location>
</feature>
<feature type="region of interest" description="Disordered" evidence="8">
    <location>
        <begin position="1"/>
        <end position="32"/>
    </location>
</feature>
<accession>A0A7G2E121</accession>
<feature type="region of interest" description="Disordered" evidence="8">
    <location>
        <begin position="346"/>
        <end position="418"/>
    </location>
</feature>
<feature type="compositionally biased region" description="Basic and acidic residues" evidence="8">
    <location>
        <begin position="356"/>
        <end position="367"/>
    </location>
</feature>
<dbReference type="Proteomes" id="UP000516314">
    <property type="component" value="Chromosome 1"/>
</dbReference>
<keyword evidence="7" id="KW-0539">Nucleus</keyword>
<evidence type="ECO:0000256" key="4">
    <source>
        <dbReference type="ARBA" id="ARBA00023054"/>
    </source>
</evidence>
<proteinExistence type="inferred from homology"/>
<feature type="domain" description="Myb/SANT-like DNA-binding" evidence="9">
    <location>
        <begin position="92"/>
        <end position="181"/>
    </location>
</feature>
<name>A0A7G2E121_ARATH</name>
<dbReference type="GO" id="GO:0005634">
    <property type="term" value="C:nucleus"/>
    <property type="evidence" value="ECO:0007669"/>
    <property type="project" value="UniProtKB-SubCell"/>
</dbReference>
<dbReference type="PANTHER" id="PTHR31307">
    <property type="entry name" value="TRIHELIX TRANSCRIPTION FACTOR ASIL2"/>
    <property type="match status" value="1"/>
</dbReference>
<evidence type="ECO:0000313" key="11">
    <source>
        <dbReference type="Proteomes" id="UP000516314"/>
    </source>
</evidence>
<evidence type="ECO:0000256" key="1">
    <source>
        <dbReference type="ARBA" id="ARBA00004123"/>
    </source>
</evidence>
<dbReference type="Pfam" id="PF05564">
    <property type="entry name" value="Auxin_repressed"/>
    <property type="match status" value="1"/>
</dbReference>
<sequence length="497" mass="53826">MEDDDEIQSIPSPGDSSLSPQAPPSPPILPTNDVTVAVVKKPQPGLSSQSPSMNALALVVHTPSVTGGGGSGNRNGRGGGGGSGGGGGGRDDCWSEEATKVLIEAWGDRFSEPGKGTLKQQHWKEVAEIVNKSRQCKYPKTDIQCKNRIDTVKKKYKQEKAKIASGDGPSKWVFFKKLESLIGGTTTFIASSKASEKAPMGGALGNSRSSMFKRQTKGNQIVQQQQEKRGSDSMRWHFRKRSASETESESDPEPEASPEESAESLPPLQPIQPLSFHMPKRLKVDKSGGGGSGVGDVARAILGFTEAYEKAETAKLKLMAELEKERMKFAKEMELQRMQFLKTQLEITQNNQEEEERSRQRGERRIVDDDDDRNGKNNGNLWDETVAGPTPDNGLGKLRKHDSLSTVRSSPPSLSSDQVTRSIMVTKGNNNVRGLRKLKMDPDSPTCSSSNPGTPLTPGTPCYALGPFTAGKIPSSGEDDAASLTTYEWIVINALDR</sequence>
<feature type="compositionally biased region" description="Low complexity" evidence="8">
    <location>
        <begin position="263"/>
        <end position="274"/>
    </location>
</feature>
<feature type="compositionally biased region" description="Acidic residues" evidence="8">
    <location>
        <begin position="246"/>
        <end position="262"/>
    </location>
</feature>
<gene>
    <name evidence="10" type="ORF">AT9943_LOCUS3862</name>
</gene>
<keyword evidence="5" id="KW-0238">DNA-binding</keyword>
<feature type="region of interest" description="Disordered" evidence="8">
    <location>
        <begin position="61"/>
        <end position="94"/>
    </location>
</feature>
<feature type="compositionally biased region" description="Polar residues" evidence="8">
    <location>
        <begin position="445"/>
        <end position="454"/>
    </location>
</feature>
<dbReference type="GO" id="GO:0003677">
    <property type="term" value="F:DNA binding"/>
    <property type="evidence" value="ECO:0007669"/>
    <property type="project" value="UniProtKB-KW"/>
</dbReference>
<evidence type="ECO:0000256" key="3">
    <source>
        <dbReference type="ARBA" id="ARBA00023015"/>
    </source>
</evidence>
<dbReference type="Pfam" id="PF13837">
    <property type="entry name" value="Myb_DNA-bind_4"/>
    <property type="match status" value="1"/>
</dbReference>
<feature type="region of interest" description="Disordered" evidence="8">
    <location>
        <begin position="189"/>
        <end position="296"/>
    </location>
</feature>
<dbReference type="AlphaFoldDB" id="A0A7G2E121"/>
<dbReference type="InterPro" id="IPR044823">
    <property type="entry name" value="ASIL1/2-like"/>
</dbReference>